<organism evidence="4 5">
    <name type="scientific">Massilimicrobiota timonensis</name>
    <dbReference type="NCBI Taxonomy" id="1776392"/>
    <lineage>
        <taxon>Bacteria</taxon>
        <taxon>Bacillati</taxon>
        <taxon>Bacillota</taxon>
        <taxon>Erysipelotrichia</taxon>
        <taxon>Erysipelotrichales</taxon>
        <taxon>Erysipelotrichaceae</taxon>
        <taxon>Massilimicrobiota</taxon>
    </lineage>
</organism>
<dbReference type="Proteomes" id="UP000195305">
    <property type="component" value="Unassembled WGS sequence"/>
</dbReference>
<keyword evidence="2" id="KW-1133">Transmembrane helix</keyword>
<gene>
    <name evidence="4" type="ORF">B5E75_07405</name>
</gene>
<evidence type="ECO:0000313" key="5">
    <source>
        <dbReference type="Proteomes" id="UP000195305"/>
    </source>
</evidence>
<accession>A0A1Y4SWM3</accession>
<evidence type="ECO:0000259" key="3">
    <source>
        <dbReference type="PROSITE" id="PS50943"/>
    </source>
</evidence>
<keyword evidence="2" id="KW-0812">Transmembrane</keyword>
<dbReference type="PANTHER" id="PTHR46558">
    <property type="entry name" value="TRACRIPTIONAL REGULATORY PROTEIN-RELATED-RELATED"/>
    <property type="match status" value="1"/>
</dbReference>
<dbReference type="GO" id="GO:0003677">
    <property type="term" value="F:DNA binding"/>
    <property type="evidence" value="ECO:0007669"/>
    <property type="project" value="UniProtKB-KW"/>
</dbReference>
<reference evidence="4 5" key="1">
    <citation type="journal article" date="2018" name="BMC Genomics">
        <title>Whole genome sequencing and function prediction of 133 gut anaerobes isolated from chicken caecum in pure cultures.</title>
        <authorList>
            <person name="Medvecky M."/>
            <person name="Cejkova D."/>
            <person name="Polansky O."/>
            <person name="Karasova D."/>
            <person name="Kubasova T."/>
            <person name="Cizek A."/>
            <person name="Rychlik I."/>
        </authorList>
    </citation>
    <scope>NUCLEOTIDE SEQUENCE [LARGE SCALE GENOMIC DNA]</scope>
    <source>
        <strain evidence="4 5">An13</strain>
    </source>
</reference>
<protein>
    <submittedName>
        <fullName evidence="4">Transcriptional regulator</fullName>
    </submittedName>
</protein>
<dbReference type="SMART" id="SM00530">
    <property type="entry name" value="HTH_XRE"/>
    <property type="match status" value="1"/>
</dbReference>
<dbReference type="AlphaFoldDB" id="A0A1Y4SWM3"/>
<keyword evidence="1" id="KW-0238">DNA-binding</keyword>
<keyword evidence="2" id="KW-0472">Membrane</keyword>
<feature type="transmembrane region" description="Helical" evidence="2">
    <location>
        <begin position="109"/>
        <end position="126"/>
    </location>
</feature>
<dbReference type="PROSITE" id="PS50943">
    <property type="entry name" value="HTH_CROC1"/>
    <property type="match status" value="1"/>
</dbReference>
<comment type="caution">
    <text evidence="4">The sequence shown here is derived from an EMBL/GenBank/DDBJ whole genome shotgun (WGS) entry which is preliminary data.</text>
</comment>
<keyword evidence="5" id="KW-1185">Reference proteome</keyword>
<dbReference type="EMBL" id="NFLJ01000018">
    <property type="protein sequence ID" value="OUQ34295.1"/>
    <property type="molecule type" value="Genomic_DNA"/>
</dbReference>
<evidence type="ECO:0000313" key="4">
    <source>
        <dbReference type="EMBL" id="OUQ34295.1"/>
    </source>
</evidence>
<feature type="transmembrane region" description="Helical" evidence="2">
    <location>
        <begin position="169"/>
        <end position="190"/>
    </location>
</feature>
<dbReference type="SUPFAM" id="SSF47413">
    <property type="entry name" value="lambda repressor-like DNA-binding domains"/>
    <property type="match status" value="1"/>
</dbReference>
<dbReference type="OrthoDB" id="9801008at2"/>
<feature type="transmembrane region" description="Helical" evidence="2">
    <location>
        <begin position="85"/>
        <end position="103"/>
    </location>
</feature>
<feature type="domain" description="HTH cro/C1-type" evidence="3">
    <location>
        <begin position="7"/>
        <end position="61"/>
    </location>
</feature>
<name>A0A1Y4SWM3_9FIRM</name>
<dbReference type="InterPro" id="IPR001387">
    <property type="entry name" value="Cro/C1-type_HTH"/>
</dbReference>
<evidence type="ECO:0000256" key="2">
    <source>
        <dbReference type="SAM" id="Phobius"/>
    </source>
</evidence>
<sequence>MQVGNQIKKYRDQLHLSQEQLAEKIYVTRQTISNWETNKSYPDIHSLVLLSQIFNVSIDQLVKGDLEMMKYQIEKEEVNKFNKNAVIYGALLLIAVLSLVPLWTYLQAAGIFIWILIYGVAIYYAFQLEKQKKKYDIHTYKEILAFTEGKTLDEIQKNQEIGKRHYQTFLLVVGVGVASFFITYMIAYLLQI</sequence>
<dbReference type="PANTHER" id="PTHR46558:SF15">
    <property type="entry name" value="HELIX-TURN-HELIX DOMAIN PROTEIN"/>
    <property type="match status" value="1"/>
</dbReference>
<evidence type="ECO:0000256" key="1">
    <source>
        <dbReference type="ARBA" id="ARBA00023125"/>
    </source>
</evidence>
<dbReference type="Pfam" id="PF01381">
    <property type="entry name" value="HTH_3"/>
    <property type="match status" value="1"/>
</dbReference>
<dbReference type="CDD" id="cd00093">
    <property type="entry name" value="HTH_XRE"/>
    <property type="match status" value="1"/>
</dbReference>
<dbReference type="Gene3D" id="1.10.260.40">
    <property type="entry name" value="lambda repressor-like DNA-binding domains"/>
    <property type="match status" value="1"/>
</dbReference>
<dbReference type="RefSeq" id="WP_087358117.1">
    <property type="nucleotide sequence ID" value="NZ_NFLJ01000018.1"/>
</dbReference>
<proteinExistence type="predicted"/>
<dbReference type="InterPro" id="IPR010982">
    <property type="entry name" value="Lambda_DNA-bd_dom_sf"/>
</dbReference>